<keyword evidence="3" id="KW-1185">Reference proteome</keyword>
<evidence type="ECO:0000313" key="2">
    <source>
        <dbReference type="EMBL" id="MFK4752564.1"/>
    </source>
</evidence>
<comment type="caution">
    <text evidence="2">The sequence shown here is derived from an EMBL/GenBank/DDBJ whole genome shotgun (WGS) entry which is preliminary data.</text>
</comment>
<gene>
    <name evidence="2" type="ORF">WG929_09120</name>
</gene>
<dbReference type="Pfam" id="PF04371">
    <property type="entry name" value="PAD_porph"/>
    <property type="match status" value="1"/>
</dbReference>
<dbReference type="Gene3D" id="3.75.10.10">
    <property type="entry name" value="L-arginine/glycine Amidinotransferase, Chain A"/>
    <property type="match status" value="1"/>
</dbReference>
<protein>
    <submittedName>
        <fullName evidence="2">Agmatine deiminase family protein</fullName>
    </submittedName>
</protein>
<sequence>MKKRMPAEWEPQTAVQLTWPTRSSDWAPFLPRIEPVFHALVSCISQHQRVIISCGSDQDASRLRHLYQNHAQVAIFRADNNDTWARDHGPISVYRNGQLTLVDFLFNGWGGKYSHDKDNQISATLQQLGAYGDTQLHAGRWILEGGSLETDGRGTLLTTENCLLNPNRNPSLTKGMIEARLAEDLGIDRVLWLKHGHLQGDDTDAHIDTLARFCSPTSIAYCQARQSDDHYPSLHAMEQELHTLRQRNGQPYQLIPLPLPSPILSSDGERLPATYANFLIINQAVLLPIYGVAEDAIAVERIMQAFPSHWVHPINCRPVVEQYGSLHCLTMQIHQETSHV</sequence>
<dbReference type="SUPFAM" id="SSF55909">
    <property type="entry name" value="Pentein"/>
    <property type="match status" value="1"/>
</dbReference>
<accession>A0ABW8NHX2</accession>
<dbReference type="PANTHER" id="PTHR31377">
    <property type="entry name" value="AGMATINE DEIMINASE-RELATED"/>
    <property type="match status" value="1"/>
</dbReference>
<keyword evidence="1" id="KW-0378">Hydrolase</keyword>
<dbReference type="EMBL" id="JBBKTX010000009">
    <property type="protein sequence ID" value="MFK4752564.1"/>
    <property type="molecule type" value="Genomic_DNA"/>
</dbReference>
<reference evidence="2 3" key="1">
    <citation type="submission" date="2024-03" db="EMBL/GenBank/DDBJ databases">
        <title>High-quality draft genome sequence of Oceanobacter sp. wDCs-4.</title>
        <authorList>
            <person name="Dong C."/>
        </authorList>
    </citation>
    <scope>NUCLEOTIDE SEQUENCE [LARGE SCALE GENOMIC DNA]</scope>
    <source>
        <strain evidence="3">wDCs-4</strain>
    </source>
</reference>
<name>A0ABW8NHX2_9GAMM</name>
<evidence type="ECO:0000256" key="1">
    <source>
        <dbReference type="ARBA" id="ARBA00022801"/>
    </source>
</evidence>
<proteinExistence type="predicted"/>
<dbReference type="PANTHER" id="PTHR31377:SF0">
    <property type="entry name" value="AGMATINE DEIMINASE-RELATED"/>
    <property type="match status" value="1"/>
</dbReference>
<organism evidence="2 3">
    <name type="scientific">Oceanobacter antarcticus</name>
    <dbReference type="NCBI Taxonomy" id="3133425"/>
    <lineage>
        <taxon>Bacteria</taxon>
        <taxon>Pseudomonadati</taxon>
        <taxon>Pseudomonadota</taxon>
        <taxon>Gammaproteobacteria</taxon>
        <taxon>Oceanospirillales</taxon>
        <taxon>Oceanospirillaceae</taxon>
        <taxon>Oceanobacter</taxon>
    </lineage>
</organism>
<dbReference type="InterPro" id="IPR007466">
    <property type="entry name" value="Peptidyl-Arg-deiminase_porph"/>
</dbReference>
<dbReference type="Proteomes" id="UP001620597">
    <property type="component" value="Unassembled WGS sequence"/>
</dbReference>
<evidence type="ECO:0000313" key="3">
    <source>
        <dbReference type="Proteomes" id="UP001620597"/>
    </source>
</evidence>